<comment type="subcellular location">
    <subcellularLocation>
        <location evidence="1">Cell membrane</location>
        <topology evidence="1">Multi-pass membrane protein</topology>
    </subcellularLocation>
</comment>
<evidence type="ECO:0000256" key="2">
    <source>
        <dbReference type="ARBA" id="ARBA00022475"/>
    </source>
</evidence>
<keyword evidence="2" id="KW-1003">Cell membrane</keyword>
<accession>A0A949NBF7</accession>
<reference evidence="7" key="1">
    <citation type="submission" date="2021-06" db="EMBL/GenBank/DDBJ databases">
        <title>Description of novel taxa of the family Lachnospiraceae.</title>
        <authorList>
            <person name="Chaplin A.V."/>
            <person name="Sokolova S.R."/>
            <person name="Pikina A.P."/>
            <person name="Korzhanova M."/>
            <person name="Belova V."/>
            <person name="Korostin D."/>
            <person name="Efimov B.A."/>
        </authorList>
    </citation>
    <scope>NUCLEOTIDE SEQUENCE</scope>
    <source>
        <strain evidence="7">ASD5720</strain>
    </source>
</reference>
<keyword evidence="4 6" id="KW-1133">Transmembrane helix</keyword>
<keyword evidence="5 6" id="KW-0472">Membrane</keyword>
<feature type="transmembrane region" description="Helical" evidence="6">
    <location>
        <begin position="157"/>
        <end position="175"/>
    </location>
</feature>
<evidence type="ECO:0000313" key="7">
    <source>
        <dbReference type="EMBL" id="MBU9737537.1"/>
    </source>
</evidence>
<feature type="transmembrane region" description="Helical" evidence="6">
    <location>
        <begin position="336"/>
        <end position="356"/>
    </location>
</feature>
<dbReference type="AlphaFoldDB" id="A0A949NBF7"/>
<dbReference type="Pfam" id="PF02653">
    <property type="entry name" value="BPD_transp_2"/>
    <property type="match status" value="1"/>
</dbReference>
<feature type="transmembrane region" description="Helical" evidence="6">
    <location>
        <begin position="306"/>
        <end position="324"/>
    </location>
</feature>
<gene>
    <name evidence="7" type="ORF">KTH89_13390</name>
</gene>
<dbReference type="InterPro" id="IPR001851">
    <property type="entry name" value="ABC_transp_permease"/>
</dbReference>
<dbReference type="PANTHER" id="PTHR47089:SF1">
    <property type="entry name" value="GUANOSINE ABC TRANSPORTER PERMEASE PROTEIN NUPP"/>
    <property type="match status" value="1"/>
</dbReference>
<proteinExistence type="predicted"/>
<dbReference type="RefSeq" id="WP_238722044.1">
    <property type="nucleotide sequence ID" value="NZ_JAHQCW010000021.1"/>
</dbReference>
<keyword evidence="3 6" id="KW-0812">Transmembrane</keyword>
<dbReference type="GO" id="GO:0005886">
    <property type="term" value="C:plasma membrane"/>
    <property type="evidence" value="ECO:0007669"/>
    <property type="project" value="UniProtKB-SubCell"/>
</dbReference>
<feature type="transmembrane region" description="Helical" evidence="6">
    <location>
        <begin position="204"/>
        <end position="224"/>
    </location>
</feature>
<organism evidence="7 8">
    <name type="scientific">Diplocloster agilis</name>
    <dbReference type="NCBI Taxonomy" id="2850323"/>
    <lineage>
        <taxon>Bacteria</taxon>
        <taxon>Bacillati</taxon>
        <taxon>Bacillota</taxon>
        <taxon>Clostridia</taxon>
        <taxon>Lachnospirales</taxon>
        <taxon>Lachnospiraceae</taxon>
        <taxon>Diplocloster</taxon>
    </lineage>
</organism>
<evidence type="ECO:0000256" key="5">
    <source>
        <dbReference type="ARBA" id="ARBA00023136"/>
    </source>
</evidence>
<feature type="transmembrane region" description="Helical" evidence="6">
    <location>
        <begin position="280"/>
        <end position="299"/>
    </location>
</feature>
<dbReference type="EMBL" id="JAHQCW010000021">
    <property type="protein sequence ID" value="MBU9737537.1"/>
    <property type="molecule type" value="Genomic_DNA"/>
</dbReference>
<evidence type="ECO:0000313" key="8">
    <source>
        <dbReference type="Proteomes" id="UP000712157"/>
    </source>
</evidence>
<evidence type="ECO:0000256" key="3">
    <source>
        <dbReference type="ARBA" id="ARBA00022692"/>
    </source>
</evidence>
<evidence type="ECO:0000256" key="6">
    <source>
        <dbReference type="SAM" id="Phobius"/>
    </source>
</evidence>
<feature type="transmembrane region" description="Helical" evidence="6">
    <location>
        <begin position="253"/>
        <end position="274"/>
    </location>
</feature>
<protein>
    <submittedName>
        <fullName evidence="7">ABC transporter permease</fullName>
    </submittedName>
</protein>
<feature type="transmembrane region" description="Helical" evidence="6">
    <location>
        <begin position="28"/>
        <end position="53"/>
    </location>
</feature>
<feature type="transmembrane region" description="Helical" evidence="6">
    <location>
        <begin position="99"/>
        <end position="118"/>
    </location>
</feature>
<dbReference type="Proteomes" id="UP000712157">
    <property type="component" value="Unassembled WGS sequence"/>
</dbReference>
<evidence type="ECO:0000256" key="4">
    <source>
        <dbReference type="ARBA" id="ARBA00022989"/>
    </source>
</evidence>
<feature type="transmembrane region" description="Helical" evidence="6">
    <location>
        <begin position="124"/>
        <end position="145"/>
    </location>
</feature>
<dbReference type="GO" id="GO:0022857">
    <property type="term" value="F:transmembrane transporter activity"/>
    <property type="evidence" value="ECO:0007669"/>
    <property type="project" value="InterPro"/>
</dbReference>
<comment type="caution">
    <text evidence="7">The sequence shown here is derived from an EMBL/GenBank/DDBJ whole genome shotgun (WGS) entry which is preliminary data.</text>
</comment>
<name>A0A949NBF7_9FIRM</name>
<feature type="transmembrane region" description="Helical" evidence="6">
    <location>
        <begin position="73"/>
        <end position="92"/>
    </location>
</feature>
<evidence type="ECO:0000256" key="1">
    <source>
        <dbReference type="ARBA" id="ARBA00004651"/>
    </source>
</evidence>
<keyword evidence="8" id="KW-1185">Reference proteome</keyword>
<dbReference type="CDD" id="cd06580">
    <property type="entry name" value="TM_PBP1_transp_TpRbsC_like"/>
    <property type="match status" value="1"/>
</dbReference>
<sequence>MSSQTGISKTEPLIRTVKRAELSKNRIFLLRIVALVLAIVAGGLFLLCIGYNPFQVYGTIIYGAFRSGMAIQATVKIMIPLLITSLGVALAFKMQFWNIGAEGQIIMGAIFATYFALFHADWPHWLLLAVMFLAGMAGGGLWALLPAVFKVKFNTNETLFTLMLNYIALNLIVFFRDGPWADPQSGGFPKIATFDANAQLNKVFGVQAGWIIGLVLVVVVYIYLRYTKQGYEISVVGISKPTARYAGMNVKKIVLRTMFASGAICGIAGMVQAAGSDATLATGVAGGVGFTAIIVAWLGQLNPVSILVVTALFSILEKGSSVVESSMGLSADCSDVLQGIILFFVLGCEFFIRYRFVTRKKGGANK</sequence>
<dbReference type="PANTHER" id="PTHR47089">
    <property type="entry name" value="ABC TRANSPORTER, PERMEASE PROTEIN"/>
    <property type="match status" value="1"/>
</dbReference>